<dbReference type="SUPFAM" id="SSF57184">
    <property type="entry name" value="Growth factor receptor domain"/>
    <property type="match status" value="1"/>
</dbReference>
<dbReference type="InterPro" id="IPR009030">
    <property type="entry name" value="Growth_fac_rcpt_cys_sf"/>
</dbReference>
<reference evidence="6" key="1">
    <citation type="submission" date="2023-07" db="EMBL/GenBank/DDBJ databases">
        <authorList>
            <person name="Stuckert A."/>
        </authorList>
    </citation>
    <scope>NUCLEOTIDE SEQUENCE</scope>
</reference>
<dbReference type="SMART" id="SM00261">
    <property type="entry name" value="FU"/>
    <property type="match status" value="2"/>
</dbReference>
<dbReference type="InterPro" id="IPR006212">
    <property type="entry name" value="Furin_repeat"/>
</dbReference>
<evidence type="ECO:0000313" key="6">
    <source>
        <dbReference type="EMBL" id="CAJ0953026.1"/>
    </source>
</evidence>
<comment type="caution">
    <text evidence="6">The sequence shown here is derived from an EMBL/GenBank/DDBJ whole genome shotgun (WGS) entry which is preliminary data.</text>
</comment>
<protein>
    <recommendedName>
        <fullName evidence="5">PLAC domain-containing protein</fullName>
    </recommendedName>
</protein>
<evidence type="ECO:0000256" key="3">
    <source>
        <dbReference type="ARBA" id="ARBA00022729"/>
    </source>
</evidence>
<evidence type="ECO:0000256" key="4">
    <source>
        <dbReference type="ARBA" id="ARBA00023180"/>
    </source>
</evidence>
<dbReference type="CDD" id="cd00064">
    <property type="entry name" value="FU"/>
    <property type="match status" value="1"/>
</dbReference>
<keyword evidence="3" id="KW-0732">Signal</keyword>
<keyword evidence="2" id="KW-0964">Secreted</keyword>
<dbReference type="Gene3D" id="2.10.220.10">
    <property type="entry name" value="Hormone Receptor, Insulin-like Growth Factor Receptor 1, Chain A, domain 2"/>
    <property type="match status" value="2"/>
</dbReference>
<keyword evidence="4" id="KW-0325">Glycoprotein</keyword>
<keyword evidence="7" id="KW-1185">Reference proteome</keyword>
<organism evidence="6 7">
    <name type="scientific">Ranitomeya imitator</name>
    <name type="common">mimic poison frog</name>
    <dbReference type="NCBI Taxonomy" id="111125"/>
    <lineage>
        <taxon>Eukaryota</taxon>
        <taxon>Metazoa</taxon>
        <taxon>Chordata</taxon>
        <taxon>Craniata</taxon>
        <taxon>Vertebrata</taxon>
        <taxon>Euteleostomi</taxon>
        <taxon>Amphibia</taxon>
        <taxon>Batrachia</taxon>
        <taxon>Anura</taxon>
        <taxon>Neobatrachia</taxon>
        <taxon>Hyloidea</taxon>
        <taxon>Dendrobatidae</taxon>
        <taxon>Dendrobatinae</taxon>
        <taxon>Ranitomeya</taxon>
    </lineage>
</organism>
<evidence type="ECO:0000256" key="2">
    <source>
        <dbReference type="ARBA" id="ARBA00022525"/>
    </source>
</evidence>
<evidence type="ECO:0000313" key="7">
    <source>
        <dbReference type="Proteomes" id="UP001176940"/>
    </source>
</evidence>
<name>A0ABN9LY91_9NEOB</name>
<dbReference type="InterPro" id="IPR010909">
    <property type="entry name" value="PLAC"/>
</dbReference>
<accession>A0ABN9LY91</accession>
<dbReference type="EMBL" id="CAUEEQ010036120">
    <property type="protein sequence ID" value="CAJ0953026.1"/>
    <property type="molecule type" value="Genomic_DNA"/>
</dbReference>
<feature type="domain" description="PLAC" evidence="5">
    <location>
        <begin position="105"/>
        <end position="143"/>
    </location>
</feature>
<comment type="subcellular location">
    <subcellularLocation>
        <location evidence="1">Secreted</location>
    </subcellularLocation>
</comment>
<dbReference type="Pfam" id="PF08686">
    <property type="entry name" value="PLAC"/>
    <property type="match status" value="1"/>
</dbReference>
<dbReference type="Proteomes" id="UP001176940">
    <property type="component" value="Unassembled WGS sequence"/>
</dbReference>
<gene>
    <name evidence="6" type="ORF">RIMI_LOCUS14156252</name>
</gene>
<dbReference type="InterPro" id="IPR043601">
    <property type="entry name" value="Rspo_Fu-CRD_dom"/>
</dbReference>
<evidence type="ECO:0000259" key="5">
    <source>
        <dbReference type="PROSITE" id="PS50900"/>
    </source>
</evidence>
<evidence type="ECO:0000256" key="1">
    <source>
        <dbReference type="ARBA" id="ARBA00004613"/>
    </source>
</evidence>
<dbReference type="PROSITE" id="PS50900">
    <property type="entry name" value="PLAC"/>
    <property type="match status" value="1"/>
</dbReference>
<dbReference type="Pfam" id="PF15913">
    <property type="entry name" value="Furin-like_2"/>
    <property type="match status" value="1"/>
</dbReference>
<proteinExistence type="predicted"/>
<sequence>MCVPECDHGTFYNMAVMKCDRCHATCQSCVGTGKDQCTQCAKDYHLHDWRCVTTCGPGFYSEEVPGLPHKICRRCEENCLICEATGKNCVKCKEGYSLLSGSCVTNHTCTNADEMFCEMVKSSKLCERKLFIQFCCRTCMLAG</sequence>